<feature type="region of interest" description="Disordered" evidence="1">
    <location>
        <begin position="38"/>
        <end position="84"/>
    </location>
</feature>
<evidence type="ECO:0000256" key="1">
    <source>
        <dbReference type="SAM" id="MobiDB-lite"/>
    </source>
</evidence>
<dbReference type="Proteomes" id="UP000187735">
    <property type="component" value="Chromosome"/>
</dbReference>
<evidence type="ECO:0000313" key="2">
    <source>
        <dbReference type="EMBL" id="APZ91305.1"/>
    </source>
</evidence>
<protein>
    <submittedName>
        <fullName evidence="2">Uncharacterized protein</fullName>
    </submittedName>
</protein>
<keyword evidence="3" id="KW-1185">Reference proteome</keyword>
<reference evidence="2 3" key="1">
    <citation type="journal article" date="2016" name="Front. Microbiol.">
        <title>Fuerstia marisgermanicae gen. nov., sp. nov., an Unusual Member of the Phylum Planctomycetes from the German Wadden Sea.</title>
        <authorList>
            <person name="Kohn T."/>
            <person name="Heuer A."/>
            <person name="Jogler M."/>
            <person name="Vollmers J."/>
            <person name="Boedeker C."/>
            <person name="Bunk B."/>
            <person name="Rast P."/>
            <person name="Borchert D."/>
            <person name="Glockner I."/>
            <person name="Freese H.M."/>
            <person name="Klenk H.P."/>
            <person name="Overmann J."/>
            <person name="Kaster A.K."/>
            <person name="Rohde M."/>
            <person name="Wiegand S."/>
            <person name="Jogler C."/>
        </authorList>
    </citation>
    <scope>NUCLEOTIDE SEQUENCE [LARGE SCALE GENOMIC DNA]</scope>
    <source>
        <strain evidence="2 3">NH11</strain>
    </source>
</reference>
<accession>A0A1P8WB78</accession>
<dbReference type="RefSeq" id="WP_145943982.1">
    <property type="nucleotide sequence ID" value="NZ_CP017641.1"/>
</dbReference>
<name>A0A1P8WB78_9PLAN</name>
<dbReference type="STRING" id="1891926.Fuma_00893"/>
<organism evidence="2 3">
    <name type="scientific">Fuerstiella marisgermanici</name>
    <dbReference type="NCBI Taxonomy" id="1891926"/>
    <lineage>
        <taxon>Bacteria</taxon>
        <taxon>Pseudomonadati</taxon>
        <taxon>Planctomycetota</taxon>
        <taxon>Planctomycetia</taxon>
        <taxon>Planctomycetales</taxon>
        <taxon>Planctomycetaceae</taxon>
        <taxon>Fuerstiella</taxon>
    </lineage>
</organism>
<feature type="compositionally biased region" description="Basic and acidic residues" evidence="1">
    <location>
        <begin position="38"/>
        <end position="71"/>
    </location>
</feature>
<gene>
    <name evidence="2" type="ORF">Fuma_00893</name>
</gene>
<dbReference type="KEGG" id="fmr:Fuma_00893"/>
<evidence type="ECO:0000313" key="3">
    <source>
        <dbReference type="Proteomes" id="UP000187735"/>
    </source>
</evidence>
<dbReference type="AlphaFoldDB" id="A0A1P8WB78"/>
<sequence length="380" mass="42717">MSLLYPRKIDCPESPTGFKIAPADQRLLDQQAYQIEASQRRAEQREAEAFAEARERRWQQEEEQRRREGAARRKTIAADNSPPRDRVPYHIISMLQERAAKVKTFREQLQQVPRQLVEGGILACFSQHSGVQTALNHGGSRRAVLREAIAKLRVDDESDFAIHASCDYIERLLTEDEVAEQLLQSKPRNVAASFNEPVAEVATPARPVVDFQFARDRLQYAALAAYNGGKIDQPHLPYPIAIDVNTASVEHESQPTLLDHSPAKRVGTHTAQIDKKSGMLHAIQGRFTIDSPAAREVYSSFVPGNEISSHKWQASVRGDWSRLSFIKPGKVKVVNNQRIVGPCLVAHDFAWRETSFTGLGANSDRKNKVAQFHISERDEA</sequence>
<proteinExistence type="predicted"/>
<dbReference type="EMBL" id="CP017641">
    <property type="protein sequence ID" value="APZ91305.1"/>
    <property type="molecule type" value="Genomic_DNA"/>
</dbReference>